<proteinExistence type="predicted"/>
<dbReference type="KEGG" id="bst:GYO_4421"/>
<evidence type="ECO:0000313" key="2">
    <source>
        <dbReference type="Proteomes" id="UP000002651"/>
    </source>
</evidence>
<dbReference type="Proteomes" id="UP000002651">
    <property type="component" value="Chromosome"/>
</dbReference>
<reference evidence="1 2" key="1">
    <citation type="journal article" date="2012" name="J. Bacteriol.">
        <title>Whole-genome sequences of Bacillus subtilis and close relatives.</title>
        <authorList>
            <person name="Earl A.M."/>
            <person name="Eppinger M."/>
            <person name="Fricke W.F."/>
            <person name="Rosovitz M.J."/>
            <person name="Rasko D.A."/>
            <person name="Daugherty S."/>
            <person name="Losick R."/>
            <person name="Kolter R."/>
            <person name="Ravel J."/>
        </authorList>
    </citation>
    <scope>NUCLEOTIDE SEQUENCE [LARGE SCALE GENOMIC DNA]</scope>
    <source>
        <strain evidence="2">DSM 15029 / JCM 12233 / NBRC 101239 / NRRL B-23049 / TU-B-10</strain>
    </source>
</reference>
<keyword evidence="2" id="KW-1185">Reference proteome</keyword>
<organism evidence="1 2">
    <name type="scientific">Bacillus spizizenii (strain DSM 15029 / JCM 12233 / NBRC 101239 / NRRL B-23049 / TU-B-10)</name>
    <name type="common">Bacillus subtilis subsp. spizizenii</name>
    <dbReference type="NCBI Taxonomy" id="1052585"/>
    <lineage>
        <taxon>Bacteria</taxon>
        <taxon>Bacillati</taxon>
        <taxon>Bacillota</taxon>
        <taxon>Bacilli</taxon>
        <taxon>Bacillales</taxon>
        <taxon>Bacillaceae</taxon>
        <taxon>Bacillus</taxon>
    </lineage>
</organism>
<gene>
    <name evidence="1" type="ordered locus">GYO_4421</name>
</gene>
<dbReference type="AlphaFoldDB" id="G4NZ15"/>
<evidence type="ECO:0000313" key="1">
    <source>
        <dbReference type="EMBL" id="AEP88978.1"/>
    </source>
</evidence>
<protein>
    <submittedName>
        <fullName evidence="1">Thioredoxin</fullName>
    </submittedName>
</protein>
<sequence>MNPMNYFIVFIGFYSIYENVERKTAMRFGKVQCTKAKRGLSLTKFIHVAFT</sequence>
<dbReference type="EMBL" id="CP002905">
    <property type="protein sequence ID" value="AEP88978.1"/>
    <property type="molecule type" value="Genomic_DNA"/>
</dbReference>
<accession>G4NZ15</accession>
<dbReference type="HOGENOM" id="CLU_3095713_0_0_9"/>
<name>G4NZ15_BACS4</name>